<name>A0A397TN83_9GLOM</name>
<gene>
    <name evidence="1" type="ORF">C1645_812790</name>
</gene>
<feature type="non-terminal residue" evidence="1">
    <location>
        <position position="146"/>
    </location>
</feature>
<dbReference type="AlphaFoldDB" id="A0A397TN83"/>
<comment type="caution">
    <text evidence="1">The sequence shown here is derived from an EMBL/GenBank/DDBJ whole genome shotgun (WGS) entry which is preliminary data.</text>
</comment>
<reference evidence="1 2" key="1">
    <citation type="submission" date="2018-06" db="EMBL/GenBank/DDBJ databases">
        <title>Comparative genomics reveals the genomic features of Rhizophagus irregularis, R. cerebriforme, R. diaphanum and Gigaspora rosea, and their symbiotic lifestyle signature.</title>
        <authorList>
            <person name="Morin E."/>
            <person name="San Clemente H."/>
            <person name="Chen E.C.H."/>
            <person name="De La Providencia I."/>
            <person name="Hainaut M."/>
            <person name="Kuo A."/>
            <person name="Kohler A."/>
            <person name="Murat C."/>
            <person name="Tang N."/>
            <person name="Roy S."/>
            <person name="Loubradou J."/>
            <person name="Henrissat B."/>
            <person name="Grigoriev I.V."/>
            <person name="Corradi N."/>
            <person name="Roux C."/>
            <person name="Martin F.M."/>
        </authorList>
    </citation>
    <scope>NUCLEOTIDE SEQUENCE [LARGE SCALE GENOMIC DNA]</scope>
    <source>
        <strain evidence="1 2">DAOM 227022</strain>
    </source>
</reference>
<protein>
    <submittedName>
        <fullName evidence="1">Uncharacterized protein</fullName>
    </submittedName>
</protein>
<accession>A0A397TN83</accession>
<organism evidence="1 2">
    <name type="scientific">Glomus cerebriforme</name>
    <dbReference type="NCBI Taxonomy" id="658196"/>
    <lineage>
        <taxon>Eukaryota</taxon>
        <taxon>Fungi</taxon>
        <taxon>Fungi incertae sedis</taxon>
        <taxon>Mucoromycota</taxon>
        <taxon>Glomeromycotina</taxon>
        <taxon>Glomeromycetes</taxon>
        <taxon>Glomerales</taxon>
        <taxon>Glomeraceae</taxon>
        <taxon>Glomus</taxon>
    </lineage>
</organism>
<evidence type="ECO:0000313" key="2">
    <source>
        <dbReference type="Proteomes" id="UP000265703"/>
    </source>
</evidence>
<proteinExistence type="predicted"/>
<evidence type="ECO:0000313" key="1">
    <source>
        <dbReference type="EMBL" id="RIA98376.1"/>
    </source>
</evidence>
<dbReference type="EMBL" id="QKYT01000016">
    <property type="protein sequence ID" value="RIA98376.1"/>
    <property type="molecule type" value="Genomic_DNA"/>
</dbReference>
<dbReference type="Proteomes" id="UP000265703">
    <property type="component" value="Unassembled WGS sequence"/>
</dbReference>
<keyword evidence="2" id="KW-1185">Reference proteome</keyword>
<sequence length="146" mass="15565">MFHFGLNNKKLKLNNHSVGEGLVIDRDCWDGEEDTEGVLFRILIRGDDDEVVVILGRDGIDDVVVILGRDGDDVILGRGGVDEVVAILGRGVDDVVVILGRGGVDEVVVILSRGGVDEFLSVEGVEGVWPIEAKISAGTKSLKGSE</sequence>